<keyword evidence="4" id="KW-1185">Reference proteome</keyword>
<keyword evidence="1" id="KW-0677">Repeat</keyword>
<accession>A0A371E412</accession>
<dbReference type="Pfam" id="PF03107">
    <property type="entry name" value="C1_2"/>
    <property type="match status" value="2"/>
</dbReference>
<dbReference type="SUPFAM" id="SSF57889">
    <property type="entry name" value="Cysteine-rich domain"/>
    <property type="match status" value="1"/>
</dbReference>
<dbReference type="PANTHER" id="PTHR47841:SF7">
    <property type="entry name" value="CYSTEINE_HISTIDINE-RICH C1 DOMAIN PROTEIN"/>
    <property type="match status" value="1"/>
</dbReference>
<dbReference type="InterPro" id="IPR046349">
    <property type="entry name" value="C1-like_sf"/>
</dbReference>
<dbReference type="InterPro" id="IPR004146">
    <property type="entry name" value="DC1"/>
</dbReference>
<protein>
    <recommendedName>
        <fullName evidence="2">DC1 domain-containing protein</fullName>
    </recommendedName>
</protein>
<feature type="domain" description="DC1" evidence="2">
    <location>
        <begin position="65"/>
        <end position="115"/>
    </location>
</feature>
<dbReference type="EMBL" id="QJKJ01016586">
    <property type="protein sequence ID" value="RDX60782.1"/>
    <property type="molecule type" value="Genomic_DNA"/>
</dbReference>
<dbReference type="PANTHER" id="PTHR47841">
    <property type="entry name" value="DIACYLGLYCEROL KINASE THETA-LIKE-RELATED"/>
    <property type="match status" value="1"/>
</dbReference>
<dbReference type="OrthoDB" id="945197at2759"/>
<feature type="domain" description="DC1" evidence="2">
    <location>
        <begin position="12"/>
        <end position="55"/>
    </location>
</feature>
<name>A0A371E412_MUCPR</name>
<dbReference type="Proteomes" id="UP000257109">
    <property type="component" value="Unassembled WGS sequence"/>
</dbReference>
<evidence type="ECO:0000256" key="1">
    <source>
        <dbReference type="ARBA" id="ARBA00022737"/>
    </source>
</evidence>
<evidence type="ECO:0000313" key="4">
    <source>
        <dbReference type="Proteomes" id="UP000257109"/>
    </source>
</evidence>
<reference evidence="3" key="1">
    <citation type="submission" date="2018-05" db="EMBL/GenBank/DDBJ databases">
        <title>Draft genome of Mucuna pruriens seed.</title>
        <authorList>
            <person name="Nnadi N.E."/>
            <person name="Vos R."/>
            <person name="Hasami M.H."/>
            <person name="Devisetty U.K."/>
            <person name="Aguiy J.C."/>
        </authorList>
    </citation>
    <scope>NUCLEOTIDE SEQUENCE [LARGE SCALE GENOMIC DNA]</scope>
    <source>
        <strain evidence="3">JCA_2017</strain>
    </source>
</reference>
<sequence>MLTVRDTTVRHFTHPSHPLQYVTWNTQFRCDGCKLLGYGNRYRCDTCDFDLHEYCCTCPTSLTSFLHPTHQLTREVMNPQGQRDMEHKCNVCRMFVNGLFYRCRECDFDVHPLCAQLPQHTRHPQHAHHVLRLQAGPSVASCVVCAEPLSNALGYRCETSDLGFHLKCFNSTLRPGPNIISGGDDGGDLNSLISWAVII</sequence>
<dbReference type="STRING" id="157652.A0A371E412"/>
<evidence type="ECO:0000313" key="3">
    <source>
        <dbReference type="EMBL" id="RDX60782.1"/>
    </source>
</evidence>
<dbReference type="InterPro" id="IPR013083">
    <property type="entry name" value="Znf_RING/FYVE/PHD"/>
</dbReference>
<dbReference type="Gene3D" id="3.30.40.10">
    <property type="entry name" value="Zinc/RING finger domain, C3HC4 (zinc finger)"/>
    <property type="match status" value="1"/>
</dbReference>
<feature type="non-terminal residue" evidence="3">
    <location>
        <position position="1"/>
    </location>
</feature>
<organism evidence="3 4">
    <name type="scientific">Mucuna pruriens</name>
    <name type="common">Velvet bean</name>
    <name type="synonym">Dolichos pruriens</name>
    <dbReference type="NCBI Taxonomy" id="157652"/>
    <lineage>
        <taxon>Eukaryota</taxon>
        <taxon>Viridiplantae</taxon>
        <taxon>Streptophyta</taxon>
        <taxon>Embryophyta</taxon>
        <taxon>Tracheophyta</taxon>
        <taxon>Spermatophyta</taxon>
        <taxon>Magnoliopsida</taxon>
        <taxon>eudicotyledons</taxon>
        <taxon>Gunneridae</taxon>
        <taxon>Pentapetalae</taxon>
        <taxon>rosids</taxon>
        <taxon>fabids</taxon>
        <taxon>Fabales</taxon>
        <taxon>Fabaceae</taxon>
        <taxon>Papilionoideae</taxon>
        <taxon>50 kb inversion clade</taxon>
        <taxon>NPAAA clade</taxon>
        <taxon>indigoferoid/millettioid clade</taxon>
        <taxon>Phaseoleae</taxon>
        <taxon>Mucuna</taxon>
    </lineage>
</organism>
<comment type="caution">
    <text evidence="3">The sequence shown here is derived from an EMBL/GenBank/DDBJ whole genome shotgun (WGS) entry which is preliminary data.</text>
</comment>
<evidence type="ECO:0000259" key="2">
    <source>
        <dbReference type="Pfam" id="PF03107"/>
    </source>
</evidence>
<dbReference type="AlphaFoldDB" id="A0A371E412"/>
<gene>
    <name evidence="3" type="ORF">CR513_61050</name>
</gene>
<proteinExistence type="predicted"/>